<organism evidence="13 14">
    <name type="scientific">Pelomonas caseinilytica</name>
    <dbReference type="NCBI Taxonomy" id="2906763"/>
    <lineage>
        <taxon>Bacteria</taxon>
        <taxon>Pseudomonadati</taxon>
        <taxon>Pseudomonadota</taxon>
        <taxon>Betaproteobacteria</taxon>
        <taxon>Burkholderiales</taxon>
        <taxon>Sphaerotilaceae</taxon>
        <taxon>Roseateles</taxon>
    </lineage>
</organism>
<feature type="transmembrane region" description="Helical" evidence="10">
    <location>
        <begin position="423"/>
        <end position="440"/>
    </location>
</feature>
<keyword evidence="7 10" id="KW-1133">Transmembrane helix</keyword>
<evidence type="ECO:0000256" key="7">
    <source>
        <dbReference type="ARBA" id="ARBA00022989"/>
    </source>
</evidence>
<feature type="transmembrane region" description="Helical" evidence="10">
    <location>
        <begin position="128"/>
        <end position="147"/>
    </location>
</feature>
<keyword evidence="5 10" id="KW-0812">Transmembrane</keyword>
<proteinExistence type="inferred from homology"/>
<dbReference type="RefSeq" id="WP_233394215.1">
    <property type="nucleotide sequence ID" value="NZ_JAJTWT010000010.1"/>
</dbReference>
<feature type="domain" description="Cytochrome c assembly protein" evidence="11">
    <location>
        <begin position="89"/>
        <end position="295"/>
    </location>
</feature>
<evidence type="ECO:0000256" key="2">
    <source>
        <dbReference type="ARBA" id="ARBA00009186"/>
    </source>
</evidence>
<evidence type="ECO:0000256" key="8">
    <source>
        <dbReference type="ARBA" id="ARBA00023136"/>
    </source>
</evidence>
<reference evidence="13 14" key="1">
    <citation type="submission" date="2021-12" db="EMBL/GenBank/DDBJ databases">
        <title>Genome seq of p7.</title>
        <authorList>
            <person name="Seo T."/>
        </authorList>
    </citation>
    <scope>NUCLEOTIDE SEQUENCE [LARGE SCALE GENOMIC DNA]</scope>
    <source>
        <strain evidence="13 14">P7</strain>
    </source>
</reference>
<sequence length="645" mass="68233">MTGELGQFALLLALAVAVAQAALPLAGARRGDARWMALARPLAGAGFGLVSVALAALIAGFVQVDTSIAYVAANASQELPLGYRITASWGGHEGSLLLWVWMLTAWGALVAARSAALPAAFAARVQGVLGLVAAGFLAFIAFTSNPFGRLLPAPLEGRDLNPLLQDPGMAAHPPLLYMGYVGFAVGFAFAVAALLEDEISPRWKRWARPWVLAAWSALTAGIGLGSFWAYYELGWGGFWFWDAVENAAFMPWLLGTALIHSLAVAEKRPGFLRWSLLLALLAFSLSLLGTFLVRSGVVSSVHAFASDPARGLFILALLAASVGGSLALYAWRAHRAPPVERFALGSRESLLLLNNLLLATATATVLLGTLYPLAAEVLGGMKLSVGAPYFDTVFPPLMLPLVVLMVAGPLVRWKLAALQPLRPLLPLTLASLAAGAALTLGLQGSLWMAAGLAAGLWALGGTLALAWEQRAAWRSGLPLWLAHAGVAVFVLGVTLVRSLEQSHDLRLAPGEQARVGGHVLQFQRLEAVDGPNYRAARATLAWHRGGEPLVLAPEKRVYGRRQMAMTEAAISRGIWHDAYVSLGDAGDDGRWALRVQVKPFMSWVWAGVLAMAAGGLWGVAARRRRAPAAQATEPSASVVPTLSTP</sequence>
<keyword evidence="8 10" id="KW-0472">Membrane</keyword>
<feature type="transmembrane region" description="Helical" evidence="10">
    <location>
        <begin position="600"/>
        <end position="620"/>
    </location>
</feature>
<protein>
    <submittedName>
        <fullName evidence="13">Heme lyase CcmF/NrfE family subunit</fullName>
    </submittedName>
</protein>
<dbReference type="InterPro" id="IPR032523">
    <property type="entry name" value="CcmF_C"/>
</dbReference>
<gene>
    <name evidence="13" type="ORF">LXT12_20810</name>
</gene>
<name>A0ABS8XFM0_9BURK</name>
<dbReference type="InterPro" id="IPR002541">
    <property type="entry name" value="Cyt_c_assembly"/>
</dbReference>
<dbReference type="Pfam" id="PF01578">
    <property type="entry name" value="Cytochrom_C_asm"/>
    <property type="match status" value="1"/>
</dbReference>
<evidence type="ECO:0000256" key="4">
    <source>
        <dbReference type="ARBA" id="ARBA00022519"/>
    </source>
</evidence>
<feature type="domain" description="Cytochrome c-type biogenesis protein CcmF C-terminal" evidence="12">
    <location>
        <begin position="315"/>
        <end position="620"/>
    </location>
</feature>
<comment type="caution">
    <text evidence="13">The sequence shown here is derived from an EMBL/GenBank/DDBJ whole genome shotgun (WGS) entry which is preliminary data.</text>
</comment>
<feature type="transmembrane region" description="Helical" evidence="10">
    <location>
        <begin position="352"/>
        <end position="373"/>
    </location>
</feature>
<feature type="transmembrane region" description="Helical" evidence="10">
    <location>
        <begin position="446"/>
        <end position="467"/>
    </location>
</feature>
<evidence type="ECO:0000256" key="3">
    <source>
        <dbReference type="ARBA" id="ARBA00022475"/>
    </source>
</evidence>
<evidence type="ECO:0000256" key="9">
    <source>
        <dbReference type="ARBA" id="ARBA00037230"/>
    </source>
</evidence>
<dbReference type="PRINTS" id="PR01411">
    <property type="entry name" value="CCMFBIOGNSIS"/>
</dbReference>
<evidence type="ECO:0000313" key="13">
    <source>
        <dbReference type="EMBL" id="MCE4539694.1"/>
    </source>
</evidence>
<feature type="transmembrane region" description="Helical" evidence="10">
    <location>
        <begin position="175"/>
        <end position="195"/>
    </location>
</feature>
<feature type="transmembrane region" description="Helical" evidence="10">
    <location>
        <begin position="38"/>
        <end position="62"/>
    </location>
</feature>
<evidence type="ECO:0000256" key="1">
    <source>
        <dbReference type="ARBA" id="ARBA00004429"/>
    </source>
</evidence>
<evidence type="ECO:0000256" key="6">
    <source>
        <dbReference type="ARBA" id="ARBA00022748"/>
    </source>
</evidence>
<dbReference type="GO" id="GO:0016829">
    <property type="term" value="F:lyase activity"/>
    <property type="evidence" value="ECO:0007669"/>
    <property type="project" value="UniProtKB-KW"/>
</dbReference>
<dbReference type="PANTHER" id="PTHR43653">
    <property type="entry name" value="CYTOCHROME C ASSEMBLY PROTEIN-RELATED"/>
    <property type="match status" value="1"/>
</dbReference>
<dbReference type="EMBL" id="JAJTWT010000010">
    <property type="protein sequence ID" value="MCE4539694.1"/>
    <property type="molecule type" value="Genomic_DNA"/>
</dbReference>
<feature type="transmembrane region" description="Helical" evidence="10">
    <location>
        <begin position="393"/>
        <end position="411"/>
    </location>
</feature>
<feature type="transmembrane region" description="Helical" evidence="10">
    <location>
        <begin position="6"/>
        <end position="26"/>
    </location>
</feature>
<evidence type="ECO:0000256" key="10">
    <source>
        <dbReference type="SAM" id="Phobius"/>
    </source>
</evidence>
<dbReference type="Pfam" id="PF16327">
    <property type="entry name" value="CcmF_C"/>
    <property type="match status" value="1"/>
</dbReference>
<evidence type="ECO:0000256" key="5">
    <source>
        <dbReference type="ARBA" id="ARBA00022692"/>
    </source>
</evidence>
<dbReference type="PRINTS" id="PR01410">
    <property type="entry name" value="CCBIOGENESIS"/>
</dbReference>
<dbReference type="Proteomes" id="UP001201463">
    <property type="component" value="Unassembled WGS sequence"/>
</dbReference>
<dbReference type="InterPro" id="IPR003567">
    <property type="entry name" value="Cyt_c_biogenesis"/>
</dbReference>
<evidence type="ECO:0000259" key="12">
    <source>
        <dbReference type="Pfam" id="PF16327"/>
    </source>
</evidence>
<evidence type="ECO:0000313" key="14">
    <source>
        <dbReference type="Proteomes" id="UP001201463"/>
    </source>
</evidence>
<evidence type="ECO:0000259" key="11">
    <source>
        <dbReference type="Pfam" id="PF01578"/>
    </source>
</evidence>
<comment type="subcellular location">
    <subcellularLocation>
        <location evidence="1">Cell inner membrane</location>
        <topology evidence="1">Multi-pass membrane protein</topology>
    </subcellularLocation>
</comment>
<dbReference type="NCBIfam" id="TIGR00353">
    <property type="entry name" value="nrfE"/>
    <property type="match status" value="1"/>
</dbReference>
<dbReference type="PANTHER" id="PTHR43653:SF1">
    <property type="entry name" value="CYTOCHROME C-TYPE BIOGENESIS PROTEIN CCMF"/>
    <property type="match status" value="1"/>
</dbReference>
<keyword evidence="13" id="KW-0456">Lyase</keyword>
<comment type="function">
    <text evidence="9">Required for the biogenesis of c-type cytochromes. Possible subunit of a heme lyase.</text>
</comment>
<feature type="transmembrane region" description="Helical" evidence="10">
    <location>
        <begin position="207"/>
        <end position="231"/>
    </location>
</feature>
<keyword evidence="4" id="KW-0997">Cell inner membrane</keyword>
<accession>A0ABS8XFM0</accession>
<feature type="transmembrane region" description="Helical" evidence="10">
    <location>
        <begin position="271"/>
        <end position="292"/>
    </location>
</feature>
<comment type="similarity">
    <text evidence="2">Belongs to the CcmF/CycK/Ccl1/NrfE/CcsA family.</text>
</comment>
<dbReference type="InterPro" id="IPR003568">
    <property type="entry name" value="Cyt_c_biogenesis_CcmF"/>
</dbReference>
<feature type="transmembrane region" description="Helical" evidence="10">
    <location>
        <begin position="243"/>
        <end position="264"/>
    </location>
</feature>
<feature type="transmembrane region" description="Helical" evidence="10">
    <location>
        <begin position="479"/>
        <end position="499"/>
    </location>
</feature>
<keyword evidence="14" id="KW-1185">Reference proteome</keyword>
<feature type="transmembrane region" description="Helical" evidence="10">
    <location>
        <begin position="312"/>
        <end position="331"/>
    </location>
</feature>
<keyword evidence="6" id="KW-0201">Cytochrome c-type biogenesis</keyword>
<dbReference type="NCBIfam" id="NF007691">
    <property type="entry name" value="PRK10369.1"/>
    <property type="match status" value="1"/>
</dbReference>
<keyword evidence="3" id="KW-1003">Cell membrane</keyword>
<feature type="transmembrane region" description="Helical" evidence="10">
    <location>
        <begin position="96"/>
        <end position="116"/>
    </location>
</feature>